<evidence type="ECO:0000256" key="1">
    <source>
        <dbReference type="ARBA" id="ARBA00009437"/>
    </source>
</evidence>
<protein>
    <submittedName>
        <fullName evidence="6">LysR family transcriptional regulator</fullName>
    </submittedName>
</protein>
<dbReference type="Pfam" id="PF03466">
    <property type="entry name" value="LysR_substrate"/>
    <property type="match status" value="1"/>
</dbReference>
<reference evidence="6 7" key="1">
    <citation type="submission" date="2019-07" db="EMBL/GenBank/DDBJ databases">
        <title>The draft genome sequence of Vibrio algivorus M1486.</title>
        <authorList>
            <person name="Meng X."/>
        </authorList>
    </citation>
    <scope>NUCLEOTIDE SEQUENCE [LARGE SCALE GENOMIC DNA]</scope>
    <source>
        <strain evidence="6 7">M1486</strain>
    </source>
</reference>
<dbReference type="InterPro" id="IPR000847">
    <property type="entry name" value="LysR_HTH_N"/>
</dbReference>
<dbReference type="EMBL" id="VMKJ01000010">
    <property type="protein sequence ID" value="TVO37418.1"/>
    <property type="molecule type" value="Genomic_DNA"/>
</dbReference>
<dbReference type="PANTHER" id="PTHR30419:SF30">
    <property type="entry name" value="LYSR FAMILY TRANSCRIPTIONAL REGULATOR"/>
    <property type="match status" value="1"/>
</dbReference>
<accession>A0A557P9U8</accession>
<dbReference type="InterPro" id="IPR036388">
    <property type="entry name" value="WH-like_DNA-bd_sf"/>
</dbReference>
<sequence>MRFSIDQLQAFVVAAEQGSFSAAARHLGKAQSVISTAIANLEDDLNLSLFDRSTRSPKLTSHGEALLLRAKRILNECGVFLSAADAYQMGVEEKITLVVESMAMTQAVAEALFYFEQQYPLVEIEILHVNESEVLEFIREGRAQLAVLQQLELMYPGEIEVYGLGSLEFWCVTGVDHPLAQEDKVTWQMLERYRQFLITGRYNQDTPRWRVSDQVWRTESAHSTIPMLQQGLGWASLPAQVVNDFVSSNQLKRLELSFESQPWKQGIDLIWSTQHPQGKATQELIAQLKSIQL</sequence>
<dbReference type="GO" id="GO:0003700">
    <property type="term" value="F:DNA-binding transcription factor activity"/>
    <property type="evidence" value="ECO:0007669"/>
    <property type="project" value="InterPro"/>
</dbReference>
<evidence type="ECO:0000256" key="3">
    <source>
        <dbReference type="ARBA" id="ARBA00023125"/>
    </source>
</evidence>
<evidence type="ECO:0000313" key="7">
    <source>
        <dbReference type="Proteomes" id="UP000319828"/>
    </source>
</evidence>
<dbReference type="FunFam" id="1.10.10.10:FF:000001">
    <property type="entry name" value="LysR family transcriptional regulator"/>
    <property type="match status" value="1"/>
</dbReference>
<dbReference type="SUPFAM" id="SSF46785">
    <property type="entry name" value="Winged helix' DNA-binding domain"/>
    <property type="match status" value="1"/>
</dbReference>
<keyword evidence="4" id="KW-0804">Transcription</keyword>
<dbReference type="Pfam" id="PF00126">
    <property type="entry name" value="HTH_1"/>
    <property type="match status" value="1"/>
</dbReference>
<dbReference type="PANTHER" id="PTHR30419">
    <property type="entry name" value="HTH-TYPE TRANSCRIPTIONAL REGULATOR YBHD"/>
    <property type="match status" value="1"/>
</dbReference>
<feature type="domain" description="HTH lysR-type" evidence="5">
    <location>
        <begin position="3"/>
        <end position="60"/>
    </location>
</feature>
<proteinExistence type="inferred from homology"/>
<dbReference type="InterPro" id="IPR005119">
    <property type="entry name" value="LysR_subst-bd"/>
</dbReference>
<dbReference type="Gene3D" id="3.40.190.290">
    <property type="match status" value="1"/>
</dbReference>
<organism evidence="6 7">
    <name type="scientific">Vibrio algivorus</name>
    <dbReference type="NCBI Taxonomy" id="1667024"/>
    <lineage>
        <taxon>Bacteria</taxon>
        <taxon>Pseudomonadati</taxon>
        <taxon>Pseudomonadota</taxon>
        <taxon>Gammaproteobacteria</taxon>
        <taxon>Vibrionales</taxon>
        <taxon>Vibrionaceae</taxon>
        <taxon>Vibrio</taxon>
    </lineage>
</organism>
<keyword evidence="3" id="KW-0238">DNA-binding</keyword>
<dbReference type="AlphaFoldDB" id="A0A557P9U8"/>
<dbReference type="GO" id="GO:0003677">
    <property type="term" value="F:DNA binding"/>
    <property type="evidence" value="ECO:0007669"/>
    <property type="project" value="UniProtKB-KW"/>
</dbReference>
<dbReference type="RefSeq" id="WP_144387918.1">
    <property type="nucleotide sequence ID" value="NZ_CANNCB010000017.1"/>
</dbReference>
<comment type="similarity">
    <text evidence="1">Belongs to the LysR transcriptional regulatory family.</text>
</comment>
<dbReference type="Gene3D" id="1.10.10.10">
    <property type="entry name" value="Winged helix-like DNA-binding domain superfamily/Winged helix DNA-binding domain"/>
    <property type="match status" value="1"/>
</dbReference>
<dbReference type="InterPro" id="IPR050950">
    <property type="entry name" value="HTH-type_LysR_regulators"/>
</dbReference>
<dbReference type="CDD" id="cd05466">
    <property type="entry name" value="PBP2_LTTR_substrate"/>
    <property type="match status" value="1"/>
</dbReference>
<gene>
    <name evidence="6" type="ORF">FOF44_07365</name>
</gene>
<dbReference type="PROSITE" id="PS50931">
    <property type="entry name" value="HTH_LYSR"/>
    <property type="match status" value="1"/>
</dbReference>
<dbReference type="InterPro" id="IPR036390">
    <property type="entry name" value="WH_DNA-bd_sf"/>
</dbReference>
<evidence type="ECO:0000256" key="4">
    <source>
        <dbReference type="ARBA" id="ARBA00023163"/>
    </source>
</evidence>
<name>A0A557P9U8_9VIBR</name>
<dbReference type="PRINTS" id="PR00039">
    <property type="entry name" value="HTHLYSR"/>
</dbReference>
<dbReference type="OrthoDB" id="196624at2"/>
<evidence type="ECO:0000256" key="2">
    <source>
        <dbReference type="ARBA" id="ARBA00023015"/>
    </source>
</evidence>
<comment type="caution">
    <text evidence="6">The sequence shown here is derived from an EMBL/GenBank/DDBJ whole genome shotgun (WGS) entry which is preliminary data.</text>
</comment>
<keyword evidence="2" id="KW-0805">Transcription regulation</keyword>
<evidence type="ECO:0000313" key="6">
    <source>
        <dbReference type="EMBL" id="TVO37418.1"/>
    </source>
</evidence>
<evidence type="ECO:0000259" key="5">
    <source>
        <dbReference type="PROSITE" id="PS50931"/>
    </source>
</evidence>
<dbReference type="GO" id="GO:0005829">
    <property type="term" value="C:cytosol"/>
    <property type="evidence" value="ECO:0007669"/>
    <property type="project" value="TreeGrafter"/>
</dbReference>
<dbReference type="SUPFAM" id="SSF53850">
    <property type="entry name" value="Periplasmic binding protein-like II"/>
    <property type="match status" value="1"/>
</dbReference>
<dbReference type="Proteomes" id="UP000319828">
    <property type="component" value="Unassembled WGS sequence"/>
</dbReference>